<dbReference type="SUPFAM" id="SSF48452">
    <property type="entry name" value="TPR-like"/>
    <property type="match status" value="1"/>
</dbReference>
<evidence type="ECO:0000313" key="1">
    <source>
        <dbReference type="EMBL" id="KAJ3491499.1"/>
    </source>
</evidence>
<dbReference type="PANTHER" id="PTHR19959:SF119">
    <property type="entry name" value="FUNGAL LIPASE-LIKE DOMAIN-CONTAINING PROTEIN"/>
    <property type="match status" value="1"/>
</dbReference>
<sequence>MESGNGSKPLQQSGPRIPYELQEKVVKSLFSESEGKWPEAGSLVNCAATCSDWRNIAIPGLYKRIEIIGREKYQILANTWRTNELSRRVHTLSIHDITSEERISHAALHTLPQRLDELKELLIFGPFGSTNDVFHAHPTLFVTFSQFRSVRSLHLQQIEVVSLGVLRRIVGTLPTVEIAVFRSISWKMPEENVQFKPLHNATSWKLSQFSLRDCSSDFVAPLFWAMPPQNASESSQRRSLQRSNNSHPPIHQADVLPILELAKFILDSPEKLTGSICWEWRIIDIQRIWFLECCIDEGMSSDTLTCLRFYFSDKHTGGNPMGSPLAGRVNSIEISRNEQAGFDVERLNALLDGFERFCRLDLNFTRADPSENPRDLARRIPTLAKKDAQMLLNGSRWDSHRSETTAPPESTVLPERQKDVCMQLKMWIASRRVLLSYSLIGLSYHRCIRMEVESRLEVSKEQVKIYRELASVLYEKSEGMPTNSAIGRERYDSGQDVAFYDEIGSPHLSDFFSNSASDSAKRRQRKEVSEYIEENVDLTRILAKDDRFAFRLRLSDALSNTASYLCQLRRCEEALEYDKENVKLTYILAKDDPDAFRPRLADALSNTAYDYWQLPIFWKALEYDKENVKVTTIFAKHDPDTFQPRLVDALSNTFSHLRRLRQYTEALKYGKKIVDLTSILAKKDPFTFRPRLADALNNTFLILSRLGRYTEALEHGKKIVEFTRILTKKDPSTFRSRLADALRNIVSDLRKLERYREALEYGKENVEHTRILSRKDPFTFRPRLIEALDNMVSDLSRLGRYREALEYSKEKVELIRFLAKTGPSSFQTHLDRALDNTFFILGRLGRYREV</sequence>
<dbReference type="PANTHER" id="PTHR19959">
    <property type="entry name" value="KINESIN LIGHT CHAIN"/>
    <property type="match status" value="1"/>
</dbReference>
<reference evidence="1" key="1">
    <citation type="submission" date="2022-07" db="EMBL/GenBank/DDBJ databases">
        <title>Genome Sequence of Physisporinus lineatus.</title>
        <authorList>
            <person name="Buettner E."/>
        </authorList>
    </citation>
    <scope>NUCLEOTIDE SEQUENCE</scope>
    <source>
        <strain evidence="1">VT162</strain>
    </source>
</reference>
<gene>
    <name evidence="1" type="ORF">NLI96_g626</name>
</gene>
<dbReference type="EMBL" id="JANAWD010000011">
    <property type="protein sequence ID" value="KAJ3491499.1"/>
    <property type="molecule type" value="Genomic_DNA"/>
</dbReference>
<proteinExistence type="predicted"/>
<name>A0AAD5VEE2_9APHY</name>
<dbReference type="Gene3D" id="1.25.40.10">
    <property type="entry name" value="Tetratricopeptide repeat domain"/>
    <property type="match status" value="1"/>
</dbReference>
<accession>A0AAD5VEE2</accession>
<protein>
    <submittedName>
        <fullName evidence="1">Uncharacterized protein</fullName>
    </submittedName>
</protein>
<dbReference type="AlphaFoldDB" id="A0AAD5VEE2"/>
<dbReference type="InterPro" id="IPR011990">
    <property type="entry name" value="TPR-like_helical_dom_sf"/>
</dbReference>
<keyword evidence="2" id="KW-1185">Reference proteome</keyword>
<dbReference type="Proteomes" id="UP001212997">
    <property type="component" value="Unassembled WGS sequence"/>
</dbReference>
<organism evidence="1 2">
    <name type="scientific">Meripilus lineatus</name>
    <dbReference type="NCBI Taxonomy" id="2056292"/>
    <lineage>
        <taxon>Eukaryota</taxon>
        <taxon>Fungi</taxon>
        <taxon>Dikarya</taxon>
        <taxon>Basidiomycota</taxon>
        <taxon>Agaricomycotina</taxon>
        <taxon>Agaricomycetes</taxon>
        <taxon>Polyporales</taxon>
        <taxon>Meripilaceae</taxon>
        <taxon>Meripilus</taxon>
    </lineage>
</organism>
<comment type="caution">
    <text evidence="1">The sequence shown here is derived from an EMBL/GenBank/DDBJ whole genome shotgun (WGS) entry which is preliminary data.</text>
</comment>
<evidence type="ECO:0000313" key="2">
    <source>
        <dbReference type="Proteomes" id="UP001212997"/>
    </source>
</evidence>